<feature type="domain" description="Thioredoxin" evidence="7">
    <location>
        <begin position="40"/>
        <end position="182"/>
    </location>
</feature>
<dbReference type="InterPro" id="IPR036249">
    <property type="entry name" value="Thioredoxin-like_sf"/>
</dbReference>
<dbReference type="CDD" id="cd03010">
    <property type="entry name" value="TlpA_like_DsbE"/>
    <property type="match status" value="1"/>
</dbReference>
<dbReference type="SUPFAM" id="SSF52833">
    <property type="entry name" value="Thioredoxin-like"/>
    <property type="match status" value="1"/>
</dbReference>
<feature type="transmembrane region" description="Helical" evidence="6">
    <location>
        <begin position="12"/>
        <end position="29"/>
    </location>
</feature>
<dbReference type="Pfam" id="PF08534">
    <property type="entry name" value="Redoxin"/>
    <property type="match status" value="1"/>
</dbReference>
<keyword evidence="3" id="KW-0201">Cytochrome c-type biogenesis</keyword>
<evidence type="ECO:0000256" key="6">
    <source>
        <dbReference type="SAM" id="Phobius"/>
    </source>
</evidence>
<dbReference type="Gene3D" id="3.40.30.10">
    <property type="entry name" value="Glutaredoxin"/>
    <property type="match status" value="1"/>
</dbReference>
<accession>A0A4R2NV95</accession>
<gene>
    <name evidence="8" type="ORF">EV656_103264</name>
</gene>
<evidence type="ECO:0000256" key="2">
    <source>
        <dbReference type="ARBA" id="ARBA00007758"/>
    </source>
</evidence>
<dbReference type="GO" id="GO:0015036">
    <property type="term" value="F:disulfide oxidoreductase activity"/>
    <property type="evidence" value="ECO:0007669"/>
    <property type="project" value="InterPro"/>
</dbReference>
<dbReference type="AlphaFoldDB" id="A0A4R2NV95"/>
<dbReference type="InterPro" id="IPR013766">
    <property type="entry name" value="Thioredoxin_domain"/>
</dbReference>
<reference evidence="8 9" key="1">
    <citation type="submission" date="2019-03" db="EMBL/GenBank/DDBJ databases">
        <title>Genomic Encyclopedia of Type Strains, Phase IV (KMG-IV): sequencing the most valuable type-strain genomes for metagenomic binning, comparative biology and taxonomic classification.</title>
        <authorList>
            <person name="Goeker M."/>
        </authorList>
    </citation>
    <scope>NUCLEOTIDE SEQUENCE [LARGE SCALE GENOMIC DNA]</scope>
    <source>
        <strain evidence="8 9">DSM 2781</strain>
    </source>
</reference>
<dbReference type="PANTHER" id="PTHR42852">
    <property type="entry name" value="THIOL:DISULFIDE INTERCHANGE PROTEIN DSBE"/>
    <property type="match status" value="1"/>
</dbReference>
<dbReference type="EMBL" id="SLXL01000003">
    <property type="protein sequence ID" value="TCP25511.1"/>
    <property type="molecule type" value="Genomic_DNA"/>
</dbReference>
<evidence type="ECO:0000256" key="1">
    <source>
        <dbReference type="ARBA" id="ARBA00004196"/>
    </source>
</evidence>
<evidence type="ECO:0000313" key="8">
    <source>
        <dbReference type="EMBL" id="TCP25511.1"/>
    </source>
</evidence>
<dbReference type="PROSITE" id="PS00194">
    <property type="entry name" value="THIOREDOXIN_1"/>
    <property type="match status" value="1"/>
</dbReference>
<keyword evidence="4" id="KW-1015">Disulfide bond</keyword>
<dbReference type="NCBIfam" id="TIGR00385">
    <property type="entry name" value="dsbE"/>
    <property type="match status" value="1"/>
</dbReference>
<comment type="similarity">
    <text evidence="2">Belongs to the thioredoxin family. DsbE subfamily.</text>
</comment>
<evidence type="ECO:0000259" key="7">
    <source>
        <dbReference type="PROSITE" id="PS51352"/>
    </source>
</evidence>
<comment type="caution">
    <text evidence="8">The sequence shown here is derived from an EMBL/GenBank/DDBJ whole genome shotgun (WGS) entry which is preliminary data.</text>
</comment>
<dbReference type="RefSeq" id="WP_242469079.1">
    <property type="nucleotide sequence ID" value="NZ_NRRP01000022.1"/>
</dbReference>
<dbReference type="PANTHER" id="PTHR42852:SF6">
    <property type="entry name" value="THIOL:DISULFIDE INTERCHANGE PROTEIN DSBE"/>
    <property type="match status" value="1"/>
</dbReference>
<evidence type="ECO:0000313" key="9">
    <source>
        <dbReference type="Proteomes" id="UP000295733"/>
    </source>
</evidence>
<dbReference type="InterPro" id="IPR004799">
    <property type="entry name" value="Periplasmic_diS_OxRdtase_DsbE"/>
</dbReference>
<evidence type="ECO:0000256" key="3">
    <source>
        <dbReference type="ARBA" id="ARBA00022748"/>
    </source>
</evidence>
<evidence type="ECO:0000256" key="5">
    <source>
        <dbReference type="ARBA" id="ARBA00023284"/>
    </source>
</evidence>
<dbReference type="Proteomes" id="UP000295733">
    <property type="component" value="Unassembled WGS sequence"/>
</dbReference>
<dbReference type="GO" id="GO:0017004">
    <property type="term" value="P:cytochrome complex assembly"/>
    <property type="evidence" value="ECO:0007669"/>
    <property type="project" value="UniProtKB-KW"/>
</dbReference>
<protein>
    <submittedName>
        <fullName evidence="8">Cytochrome c biogenesis protein CcmG/thiol:disulfide interchange protein DsbE</fullName>
    </submittedName>
</protein>
<comment type="subcellular location">
    <subcellularLocation>
        <location evidence="1">Cell envelope</location>
    </subcellularLocation>
</comment>
<dbReference type="InterPro" id="IPR017937">
    <property type="entry name" value="Thioredoxin_CS"/>
</dbReference>
<dbReference type="PROSITE" id="PS51352">
    <property type="entry name" value="THIOREDOXIN_2"/>
    <property type="match status" value="1"/>
</dbReference>
<proteinExistence type="inferred from homology"/>
<dbReference type="InterPro" id="IPR050553">
    <property type="entry name" value="Thioredoxin_ResA/DsbE_sf"/>
</dbReference>
<keyword evidence="9" id="KW-1185">Reference proteome</keyword>
<name>A0A4R2NV95_RHOAD</name>
<keyword evidence="6" id="KW-1133">Transmembrane helix</keyword>
<keyword evidence="5" id="KW-0676">Redox-active center</keyword>
<dbReference type="GO" id="GO:0030288">
    <property type="term" value="C:outer membrane-bounded periplasmic space"/>
    <property type="evidence" value="ECO:0007669"/>
    <property type="project" value="InterPro"/>
</dbReference>
<keyword evidence="6" id="KW-0812">Transmembrane</keyword>
<evidence type="ECO:0000256" key="4">
    <source>
        <dbReference type="ARBA" id="ARBA00023157"/>
    </source>
</evidence>
<keyword evidence="6" id="KW-0472">Membrane</keyword>
<dbReference type="InterPro" id="IPR013740">
    <property type="entry name" value="Redoxin"/>
</dbReference>
<organism evidence="8 9">
    <name type="scientific">Rhodovulum adriaticum</name>
    <name type="common">Rhodopseudomonas adriatica</name>
    <dbReference type="NCBI Taxonomy" id="35804"/>
    <lineage>
        <taxon>Bacteria</taxon>
        <taxon>Pseudomonadati</taxon>
        <taxon>Pseudomonadota</taxon>
        <taxon>Alphaproteobacteria</taxon>
        <taxon>Rhodobacterales</taxon>
        <taxon>Paracoccaceae</taxon>
        <taxon>Rhodovulum</taxon>
    </lineage>
</organism>
<sequence length="182" mass="19970">MSEKKSLSPLMFLPPLIFAGLAVLFYIGVTRDDPNALPSTMIGREAPPTQLVQLGDLTPLTDAELRAPGVKLVNFWGTWCVACRQEHPQLLRMADDMNITIHGVNYDDTQPRALAYLEREGNPFATVGEDTTGRTKIDWGVYGAPETFVVDGQGVIRLRHAGPITDKVLQDIILPAMRAAAE</sequence>